<dbReference type="Pfam" id="PF20237">
    <property type="entry name" value="DUF6594"/>
    <property type="match status" value="1"/>
</dbReference>
<evidence type="ECO:0000256" key="1">
    <source>
        <dbReference type="PROSITE-ProRule" id="PRU00042"/>
    </source>
</evidence>
<dbReference type="OrthoDB" id="4491670at2759"/>
<evidence type="ECO:0000256" key="2">
    <source>
        <dbReference type="SAM" id="Phobius"/>
    </source>
</evidence>
<feature type="transmembrane region" description="Helical" evidence="2">
    <location>
        <begin position="272"/>
        <end position="292"/>
    </location>
</feature>
<dbReference type="EMBL" id="KV878209">
    <property type="protein sequence ID" value="OJJ40746.1"/>
    <property type="molecule type" value="Genomic_DNA"/>
</dbReference>
<protein>
    <recommendedName>
        <fullName evidence="3">C2H2-type domain-containing protein</fullName>
    </recommendedName>
</protein>
<dbReference type="GO" id="GO:0008270">
    <property type="term" value="F:zinc ion binding"/>
    <property type="evidence" value="ECO:0007669"/>
    <property type="project" value="UniProtKB-KW"/>
</dbReference>
<gene>
    <name evidence="4" type="ORF">ASPWEDRAFT_166809</name>
</gene>
<name>A0A1L9S0P3_ASPWE</name>
<keyword evidence="2" id="KW-0812">Transmembrane</keyword>
<keyword evidence="1" id="KW-0862">Zinc</keyword>
<dbReference type="VEuPathDB" id="FungiDB:ASPWEDRAFT_166809"/>
<keyword evidence="2" id="KW-1133">Transmembrane helix</keyword>
<keyword evidence="2" id="KW-0472">Membrane</keyword>
<dbReference type="RefSeq" id="XP_040694422.1">
    <property type="nucleotide sequence ID" value="XM_040830053.1"/>
</dbReference>
<dbReference type="AlphaFoldDB" id="A0A1L9S0P3"/>
<sequence length="341" mass="38186">MDTKMQCLHCSQEFTDQLQLAAHYRGHEAIQRRRQPTRIYGLQYVKNKNDPGQAAVQMAPSVEDQQQPAVTPTKPAATLSSASAPVENAAQSDARQRVTAISHVMTQENSLLMFRRFSELNIRNLLVMQKELARLDGRVKEAIRSGDDTEPLEFQISEKLHKYNKTLLALSQLQKFSAPEDHFVKSLRDWADDSNLLSTPECDFLADVADVRDDLLALNPNTERKAWVYRTVEALVWRFVARKPNGGKAVQFPHGGVLYTYDDDMVAAMVRLILTLVTSVMLIIPIIILYFVKGGPNPLIIVTICTLAVAVTIAMTTDCKNHEILMAAAAYGAVMIVYLEK</sequence>
<feature type="transmembrane region" description="Helical" evidence="2">
    <location>
        <begin position="323"/>
        <end position="339"/>
    </location>
</feature>
<keyword evidence="5" id="KW-1185">Reference proteome</keyword>
<dbReference type="InterPro" id="IPR013087">
    <property type="entry name" value="Znf_C2H2_type"/>
</dbReference>
<proteinExistence type="predicted"/>
<dbReference type="PROSITE" id="PS50157">
    <property type="entry name" value="ZINC_FINGER_C2H2_2"/>
    <property type="match status" value="1"/>
</dbReference>
<dbReference type="PROSITE" id="PS00028">
    <property type="entry name" value="ZINC_FINGER_C2H2_1"/>
    <property type="match status" value="1"/>
</dbReference>
<feature type="domain" description="C2H2-type" evidence="3">
    <location>
        <begin position="5"/>
        <end position="32"/>
    </location>
</feature>
<dbReference type="InterPro" id="IPR046529">
    <property type="entry name" value="DUF6594"/>
</dbReference>
<accession>A0A1L9S0P3</accession>
<dbReference type="STRING" id="1073089.A0A1L9S0P3"/>
<evidence type="ECO:0000313" key="5">
    <source>
        <dbReference type="Proteomes" id="UP000184383"/>
    </source>
</evidence>
<evidence type="ECO:0000259" key="3">
    <source>
        <dbReference type="PROSITE" id="PS50157"/>
    </source>
</evidence>
<dbReference type="GeneID" id="63745901"/>
<dbReference type="PANTHER" id="PTHR34502">
    <property type="entry name" value="DUF6594 DOMAIN-CONTAINING PROTEIN-RELATED"/>
    <property type="match status" value="1"/>
</dbReference>
<evidence type="ECO:0000313" key="4">
    <source>
        <dbReference type="EMBL" id="OJJ40746.1"/>
    </source>
</evidence>
<organism evidence="4 5">
    <name type="scientific">Aspergillus wentii DTO 134E9</name>
    <dbReference type="NCBI Taxonomy" id="1073089"/>
    <lineage>
        <taxon>Eukaryota</taxon>
        <taxon>Fungi</taxon>
        <taxon>Dikarya</taxon>
        <taxon>Ascomycota</taxon>
        <taxon>Pezizomycotina</taxon>
        <taxon>Eurotiomycetes</taxon>
        <taxon>Eurotiomycetidae</taxon>
        <taxon>Eurotiales</taxon>
        <taxon>Aspergillaceae</taxon>
        <taxon>Aspergillus</taxon>
        <taxon>Aspergillus subgen. Cremei</taxon>
    </lineage>
</organism>
<keyword evidence="1" id="KW-0863">Zinc-finger</keyword>
<dbReference type="Proteomes" id="UP000184383">
    <property type="component" value="Unassembled WGS sequence"/>
</dbReference>
<keyword evidence="1" id="KW-0479">Metal-binding</keyword>
<dbReference type="PANTHER" id="PTHR34502:SF5">
    <property type="entry name" value="DUF6594 DOMAIN-CONTAINING PROTEIN"/>
    <property type="match status" value="1"/>
</dbReference>
<reference evidence="5" key="1">
    <citation type="journal article" date="2017" name="Genome Biol.">
        <title>Comparative genomics reveals high biological diversity and specific adaptations in the industrially and medically important fungal genus Aspergillus.</title>
        <authorList>
            <person name="de Vries R.P."/>
            <person name="Riley R."/>
            <person name="Wiebenga A."/>
            <person name="Aguilar-Osorio G."/>
            <person name="Amillis S."/>
            <person name="Uchima C.A."/>
            <person name="Anderluh G."/>
            <person name="Asadollahi M."/>
            <person name="Askin M."/>
            <person name="Barry K."/>
            <person name="Battaglia E."/>
            <person name="Bayram O."/>
            <person name="Benocci T."/>
            <person name="Braus-Stromeyer S.A."/>
            <person name="Caldana C."/>
            <person name="Canovas D."/>
            <person name="Cerqueira G.C."/>
            <person name="Chen F."/>
            <person name="Chen W."/>
            <person name="Choi C."/>
            <person name="Clum A."/>
            <person name="Dos Santos R.A."/>
            <person name="Damasio A.R."/>
            <person name="Diallinas G."/>
            <person name="Emri T."/>
            <person name="Fekete E."/>
            <person name="Flipphi M."/>
            <person name="Freyberg S."/>
            <person name="Gallo A."/>
            <person name="Gournas C."/>
            <person name="Habgood R."/>
            <person name="Hainaut M."/>
            <person name="Harispe M.L."/>
            <person name="Henrissat B."/>
            <person name="Hilden K.S."/>
            <person name="Hope R."/>
            <person name="Hossain A."/>
            <person name="Karabika E."/>
            <person name="Karaffa L."/>
            <person name="Karanyi Z."/>
            <person name="Krasevec N."/>
            <person name="Kuo A."/>
            <person name="Kusch H."/>
            <person name="LaButti K."/>
            <person name="Lagendijk E.L."/>
            <person name="Lapidus A."/>
            <person name="Levasseur A."/>
            <person name="Lindquist E."/>
            <person name="Lipzen A."/>
            <person name="Logrieco A.F."/>
            <person name="MacCabe A."/>
            <person name="Maekelae M.R."/>
            <person name="Malavazi I."/>
            <person name="Melin P."/>
            <person name="Meyer V."/>
            <person name="Mielnichuk N."/>
            <person name="Miskei M."/>
            <person name="Molnar A.P."/>
            <person name="Mule G."/>
            <person name="Ngan C.Y."/>
            <person name="Orejas M."/>
            <person name="Orosz E."/>
            <person name="Ouedraogo J.P."/>
            <person name="Overkamp K.M."/>
            <person name="Park H.-S."/>
            <person name="Perrone G."/>
            <person name="Piumi F."/>
            <person name="Punt P.J."/>
            <person name="Ram A.F."/>
            <person name="Ramon A."/>
            <person name="Rauscher S."/>
            <person name="Record E."/>
            <person name="Riano-Pachon D.M."/>
            <person name="Robert V."/>
            <person name="Roehrig J."/>
            <person name="Ruller R."/>
            <person name="Salamov A."/>
            <person name="Salih N.S."/>
            <person name="Samson R.A."/>
            <person name="Sandor E."/>
            <person name="Sanguinetti M."/>
            <person name="Schuetze T."/>
            <person name="Sepcic K."/>
            <person name="Shelest E."/>
            <person name="Sherlock G."/>
            <person name="Sophianopoulou V."/>
            <person name="Squina F.M."/>
            <person name="Sun H."/>
            <person name="Susca A."/>
            <person name="Todd R.B."/>
            <person name="Tsang A."/>
            <person name="Unkles S.E."/>
            <person name="van de Wiele N."/>
            <person name="van Rossen-Uffink D."/>
            <person name="Oliveira J.V."/>
            <person name="Vesth T.C."/>
            <person name="Visser J."/>
            <person name="Yu J.-H."/>
            <person name="Zhou M."/>
            <person name="Andersen M.R."/>
            <person name="Archer D.B."/>
            <person name="Baker S.E."/>
            <person name="Benoit I."/>
            <person name="Brakhage A.A."/>
            <person name="Braus G.H."/>
            <person name="Fischer R."/>
            <person name="Frisvad J.C."/>
            <person name="Goldman G.H."/>
            <person name="Houbraken J."/>
            <person name="Oakley B."/>
            <person name="Pocsi I."/>
            <person name="Scazzocchio C."/>
            <person name="Seiboth B."/>
            <person name="vanKuyk P.A."/>
            <person name="Wortman J."/>
            <person name="Dyer P.S."/>
            <person name="Grigoriev I.V."/>
        </authorList>
    </citation>
    <scope>NUCLEOTIDE SEQUENCE [LARGE SCALE GENOMIC DNA]</scope>
    <source>
        <strain evidence="5">DTO 134E9</strain>
    </source>
</reference>
<feature type="transmembrane region" description="Helical" evidence="2">
    <location>
        <begin position="298"/>
        <end position="316"/>
    </location>
</feature>